<accession>A0A3P6RSP3</accession>
<sequence>MKLLEQTYQELKAVTGIADLEDMVNRFAELEDSSFRLSILRDLADMRITSLKEQNKKLTVAFNDLRIMADSRLKE</sequence>
<dbReference type="OrthoDB" id="10255247at2759"/>
<proteinExistence type="predicted"/>
<gene>
    <name evidence="1" type="ORF">DILT_LOCUS1614</name>
</gene>
<reference evidence="1 2" key="1">
    <citation type="submission" date="2018-11" db="EMBL/GenBank/DDBJ databases">
        <authorList>
            <consortium name="Pathogen Informatics"/>
        </authorList>
    </citation>
    <scope>NUCLEOTIDE SEQUENCE [LARGE SCALE GENOMIC DNA]</scope>
</reference>
<organism evidence="1 2">
    <name type="scientific">Dibothriocephalus latus</name>
    <name type="common">Fish tapeworm</name>
    <name type="synonym">Diphyllobothrium latum</name>
    <dbReference type="NCBI Taxonomy" id="60516"/>
    <lineage>
        <taxon>Eukaryota</taxon>
        <taxon>Metazoa</taxon>
        <taxon>Spiralia</taxon>
        <taxon>Lophotrochozoa</taxon>
        <taxon>Platyhelminthes</taxon>
        <taxon>Cestoda</taxon>
        <taxon>Eucestoda</taxon>
        <taxon>Diphyllobothriidea</taxon>
        <taxon>Diphyllobothriidae</taxon>
        <taxon>Dibothriocephalus</taxon>
    </lineage>
</organism>
<keyword evidence="2" id="KW-1185">Reference proteome</keyword>
<evidence type="ECO:0000313" key="2">
    <source>
        <dbReference type="Proteomes" id="UP000281553"/>
    </source>
</evidence>
<name>A0A3P6RSP3_DIBLA</name>
<evidence type="ECO:0000313" key="1">
    <source>
        <dbReference type="EMBL" id="VDK47654.1"/>
    </source>
</evidence>
<dbReference type="EMBL" id="UYRU01012088">
    <property type="protein sequence ID" value="VDK47654.1"/>
    <property type="molecule type" value="Genomic_DNA"/>
</dbReference>
<protein>
    <submittedName>
        <fullName evidence="1">Uncharacterized protein</fullName>
    </submittedName>
</protein>
<dbReference type="Proteomes" id="UP000281553">
    <property type="component" value="Unassembled WGS sequence"/>
</dbReference>
<dbReference type="AlphaFoldDB" id="A0A3P6RSP3"/>